<accession>A0A7T4EFB3</accession>
<sequence>MSNRFGFTSGNDDDDPDKDRDNNQNNGSGDGASGNGNEGNTPFGGMPGFFSWSSDGGFQQGNLNDLFQQFSSMFGGEDAQSGATPGFGMFGGQTPPPEAGADDDSPTLDRSIVSKAGIEEIGSERRPSDAETKAVTEAARLSDLWLDGVTDIPAAGGPVEAWNAAAWLDATIDTWIRLTTPVVENKDAASEAGLPEEAKQIIGPIKHMMNHFGHMQAATQLGGDLGELATQVLTGCDFGMPVAPRGTIAVLASHVSAAVKSLDIPEEEALMYITAREAARQRLFMHASWLPESIVGAVEEFALGLEIDNSEMEETIRDLQSGGIDPQQLLEHITNSDIEPRLFTRNEKSAELLETQLALVEGWVELVVHEALADRIPSALKMEEAWSRRFASGGSADTVLEEIVGITIKTPKVAAAYDLWRRVGEAVGQERRDSLWNHQDFLPRAEHLDNSAAFIDELLTDDFDPIAEITKLEESGNFGKGHEAHDGDEGSDGGDGNDSAGDSTNGDTDI</sequence>
<dbReference type="GO" id="GO:0006508">
    <property type="term" value="P:proteolysis"/>
    <property type="evidence" value="ECO:0007669"/>
    <property type="project" value="UniProtKB-KW"/>
</dbReference>
<evidence type="ECO:0000313" key="4">
    <source>
        <dbReference type="Proteomes" id="UP000596145"/>
    </source>
</evidence>
<evidence type="ECO:0000313" key="2">
    <source>
        <dbReference type="EMBL" id="QQB46272.1"/>
    </source>
</evidence>
<dbReference type="NCBIfam" id="TIGR03624">
    <property type="entry name" value="putative hydrolase"/>
    <property type="match status" value="1"/>
</dbReference>
<dbReference type="PANTHER" id="PTHR39420:SF2">
    <property type="entry name" value="HYDROLASE"/>
    <property type="match status" value="1"/>
</dbReference>
<gene>
    <name evidence="2" type="ORF">I6I10_12695</name>
    <name evidence="3" type="ORF">I6J21_03665</name>
</gene>
<dbReference type="EMBL" id="CP069534">
    <property type="protein sequence ID" value="QRP71259.1"/>
    <property type="molecule type" value="Genomic_DNA"/>
</dbReference>
<feature type="compositionally biased region" description="Polar residues" evidence="1">
    <location>
        <begin position="1"/>
        <end position="10"/>
    </location>
</feature>
<keyword evidence="2" id="KW-0482">Metalloprotease</keyword>
<proteinExistence type="predicted"/>
<feature type="region of interest" description="Disordered" evidence="1">
    <location>
        <begin position="472"/>
        <end position="510"/>
    </location>
</feature>
<organism evidence="2 4">
    <name type="scientific">Corynebacterium glucuronolyticum</name>
    <dbReference type="NCBI Taxonomy" id="39791"/>
    <lineage>
        <taxon>Bacteria</taxon>
        <taxon>Bacillati</taxon>
        <taxon>Actinomycetota</taxon>
        <taxon>Actinomycetes</taxon>
        <taxon>Mycobacteriales</taxon>
        <taxon>Corynebacteriaceae</taxon>
        <taxon>Corynebacterium</taxon>
    </lineage>
</organism>
<dbReference type="SUPFAM" id="SSF55486">
    <property type="entry name" value="Metalloproteases ('zincins'), catalytic domain"/>
    <property type="match status" value="1"/>
</dbReference>
<dbReference type="Gene3D" id="1.20.150.30">
    <property type="entry name" value="Zincin-like metallopeptidase, N-terminal domain"/>
    <property type="match status" value="1"/>
</dbReference>
<dbReference type="RefSeq" id="WP_005395103.1">
    <property type="nucleotide sequence ID" value="NZ_CP066007.1"/>
</dbReference>
<keyword evidence="2" id="KW-0645">Protease</keyword>
<evidence type="ECO:0000313" key="3">
    <source>
        <dbReference type="EMBL" id="QRP71259.1"/>
    </source>
</evidence>
<feature type="compositionally biased region" description="Basic and acidic residues" evidence="1">
    <location>
        <begin position="472"/>
        <end position="488"/>
    </location>
</feature>
<dbReference type="EMBL" id="CP066007">
    <property type="protein sequence ID" value="QQB46272.1"/>
    <property type="molecule type" value="Genomic_DNA"/>
</dbReference>
<dbReference type="Pfam" id="PF10103">
    <property type="entry name" value="Zincin_2"/>
    <property type="match status" value="1"/>
</dbReference>
<name>A0A7T4EFB3_9CORY</name>
<dbReference type="Proteomes" id="UP000596145">
    <property type="component" value="Chromosome"/>
</dbReference>
<feature type="region of interest" description="Disordered" evidence="1">
    <location>
        <begin position="1"/>
        <end position="55"/>
    </location>
</feature>
<feature type="compositionally biased region" description="Gly residues" evidence="1">
    <location>
        <begin position="28"/>
        <end position="37"/>
    </location>
</feature>
<dbReference type="OrthoDB" id="8478472at2"/>
<dbReference type="AlphaFoldDB" id="A0A7T4EFB3"/>
<feature type="region of interest" description="Disordered" evidence="1">
    <location>
        <begin position="75"/>
        <end position="108"/>
    </location>
</feature>
<evidence type="ECO:0000256" key="1">
    <source>
        <dbReference type="SAM" id="MobiDB-lite"/>
    </source>
</evidence>
<dbReference type="PANTHER" id="PTHR39420">
    <property type="match status" value="1"/>
</dbReference>
<feature type="compositionally biased region" description="Low complexity" evidence="1">
    <location>
        <begin position="497"/>
        <end position="510"/>
    </location>
</feature>
<dbReference type="InterPro" id="IPR018766">
    <property type="entry name" value="Zinicin_2"/>
</dbReference>
<dbReference type="InterPro" id="IPR042271">
    <property type="entry name" value="Zinicin_2_N"/>
</dbReference>
<dbReference type="Proteomes" id="UP000617681">
    <property type="component" value="Chromosome"/>
</dbReference>
<reference evidence="2 4" key="1">
    <citation type="submission" date="2020-12" db="EMBL/GenBank/DDBJ databases">
        <title>FDA dAtabase for Regulatory Grade micrObial Sequences (FDA-ARGOS): Supporting development and validation of Infectious Disease Dx tests.</title>
        <authorList>
            <person name="Sproer C."/>
            <person name="Gronow S."/>
            <person name="Severitt S."/>
            <person name="Schroder I."/>
            <person name="Tallon L."/>
            <person name="Sadzewicz L."/>
            <person name="Zhao X."/>
            <person name="Boylan J."/>
            <person name="Ott S."/>
            <person name="Bowen H."/>
            <person name="Vavikolanu K."/>
            <person name="Mehta A."/>
            <person name="Aluvathingal J."/>
            <person name="Nadendla S."/>
            <person name="Lowell S."/>
            <person name="Myers T."/>
            <person name="Yan Y."/>
            <person name="Sichtig H."/>
        </authorList>
    </citation>
    <scope>NUCLEOTIDE SEQUENCE [LARGE SCALE GENOMIC DNA]</scope>
    <source>
        <strain evidence="2 4">FDAARGOS_1053</strain>
        <strain evidence="3">FDAARGOS_1191</strain>
    </source>
</reference>
<protein>
    <submittedName>
        <fullName evidence="2">Zinc-dependent metalloprotease</fullName>
    </submittedName>
</protein>
<dbReference type="GO" id="GO:0008237">
    <property type="term" value="F:metallopeptidase activity"/>
    <property type="evidence" value="ECO:0007669"/>
    <property type="project" value="UniProtKB-KW"/>
</dbReference>
<dbReference type="GeneID" id="92759440"/>
<keyword evidence="2" id="KW-0378">Hydrolase</keyword>